<organism evidence="12 13">
    <name type="scientific">Clytia hemisphaerica</name>
    <dbReference type="NCBI Taxonomy" id="252671"/>
    <lineage>
        <taxon>Eukaryota</taxon>
        <taxon>Metazoa</taxon>
        <taxon>Cnidaria</taxon>
        <taxon>Hydrozoa</taxon>
        <taxon>Hydroidolina</taxon>
        <taxon>Leptothecata</taxon>
        <taxon>Obeliida</taxon>
        <taxon>Clytiidae</taxon>
        <taxon>Clytia</taxon>
    </lineage>
</organism>
<dbReference type="GeneID" id="136824021"/>
<evidence type="ECO:0000256" key="3">
    <source>
        <dbReference type="ARBA" id="ARBA00022741"/>
    </source>
</evidence>
<dbReference type="PANTHER" id="PTHR10218">
    <property type="entry name" value="GTP-BINDING PROTEIN ALPHA SUBUNIT"/>
    <property type="match status" value="1"/>
</dbReference>
<keyword evidence="6" id="KW-0564">Palmitate</keyword>
<dbReference type="FunFam" id="1.10.400.10:FF:000001">
    <property type="entry name" value="Guanine nucleotide-binding protein G(I) subunit alpha"/>
    <property type="match status" value="1"/>
</dbReference>
<feature type="binding site" evidence="9">
    <location>
        <position position="328"/>
    </location>
    <ligand>
        <name>GTP</name>
        <dbReference type="ChEBI" id="CHEBI:37565"/>
    </ligand>
</feature>
<feature type="binding site" evidence="9">
    <location>
        <begin position="202"/>
        <end position="206"/>
    </location>
    <ligand>
        <name>GTP</name>
        <dbReference type="ChEBI" id="CHEBI:37565"/>
    </ligand>
</feature>
<dbReference type="InterPro" id="IPR001408">
    <property type="entry name" value="Gprotein_alpha_I"/>
</dbReference>
<dbReference type="GO" id="GO:0046872">
    <property type="term" value="F:metal ion binding"/>
    <property type="evidence" value="ECO:0007669"/>
    <property type="project" value="UniProtKB-KW"/>
</dbReference>
<dbReference type="GO" id="GO:0005737">
    <property type="term" value="C:cytoplasm"/>
    <property type="evidence" value="ECO:0007669"/>
    <property type="project" value="TreeGrafter"/>
</dbReference>
<proteinExistence type="predicted"/>
<dbReference type="Gene3D" id="3.40.50.300">
    <property type="entry name" value="P-loop containing nucleotide triphosphate hydrolases"/>
    <property type="match status" value="1"/>
</dbReference>
<feature type="binding site" evidence="10">
    <location>
        <position position="48"/>
    </location>
    <ligand>
        <name>Mg(2+)</name>
        <dbReference type="ChEBI" id="CHEBI:18420"/>
    </ligand>
</feature>
<dbReference type="PANTHER" id="PTHR10218:SF362">
    <property type="entry name" value="G PROTEIN ALPHA O SUBUNIT"/>
    <property type="match status" value="1"/>
</dbReference>
<dbReference type="Proteomes" id="UP000594262">
    <property type="component" value="Unplaced"/>
</dbReference>
<dbReference type="EnsemblMetazoa" id="CLYHEMT002103.1">
    <property type="protein sequence ID" value="CLYHEMP002103.1"/>
    <property type="gene ID" value="CLYHEMG002103"/>
</dbReference>
<dbReference type="GO" id="GO:0005525">
    <property type="term" value="F:GTP binding"/>
    <property type="evidence" value="ECO:0007669"/>
    <property type="project" value="UniProtKB-KW"/>
</dbReference>
<keyword evidence="13" id="KW-1185">Reference proteome</keyword>
<feature type="binding site" evidence="9">
    <location>
        <begin position="271"/>
        <end position="274"/>
    </location>
    <ligand>
        <name>GTP</name>
        <dbReference type="ChEBI" id="CHEBI:37565"/>
    </ligand>
</feature>
<dbReference type="FunFam" id="3.40.50.300:FF:000720">
    <property type="entry name" value="Guanine nucleotide-binding protein G(k) subunit alpha"/>
    <property type="match status" value="1"/>
</dbReference>
<feature type="binding site" evidence="9">
    <location>
        <begin position="152"/>
        <end position="153"/>
    </location>
    <ligand>
        <name>GTP</name>
        <dbReference type="ChEBI" id="CHEBI:37565"/>
    </ligand>
</feature>
<dbReference type="InterPro" id="IPR001019">
    <property type="entry name" value="Gprotein_alpha_su"/>
</dbReference>
<feature type="binding site" evidence="10">
    <location>
        <position position="183"/>
    </location>
    <ligand>
        <name>Mg(2+)</name>
        <dbReference type="ChEBI" id="CHEBI:18420"/>
    </ligand>
</feature>
<keyword evidence="1" id="KW-0519">Myristate</keyword>
<dbReference type="Pfam" id="PF00503">
    <property type="entry name" value="G-alpha"/>
    <property type="match status" value="1"/>
</dbReference>
<name>A0A7M5UVT0_9CNID</name>
<dbReference type="SUPFAM" id="SSF47895">
    <property type="entry name" value="Transducin (alpha subunit), insertion domain"/>
    <property type="match status" value="1"/>
</dbReference>
<dbReference type="AlphaFoldDB" id="A0A7M5UVT0"/>
<evidence type="ECO:0000313" key="13">
    <source>
        <dbReference type="Proteomes" id="UP000594262"/>
    </source>
</evidence>
<dbReference type="GO" id="GO:0031683">
    <property type="term" value="F:G-protein beta/gamma-subunit complex binding"/>
    <property type="evidence" value="ECO:0007669"/>
    <property type="project" value="InterPro"/>
</dbReference>
<evidence type="ECO:0000313" key="12">
    <source>
        <dbReference type="EnsemblMetazoa" id="CLYHEMP002103.1"/>
    </source>
</evidence>
<keyword evidence="8" id="KW-0449">Lipoprotein</keyword>
<accession>A0A7M5UVT0</accession>
<evidence type="ECO:0000256" key="2">
    <source>
        <dbReference type="ARBA" id="ARBA00022723"/>
    </source>
</evidence>
<evidence type="ECO:0000256" key="11">
    <source>
        <dbReference type="SAM" id="MobiDB-lite"/>
    </source>
</evidence>
<dbReference type="PROSITE" id="PS51882">
    <property type="entry name" value="G_ALPHA"/>
    <property type="match status" value="1"/>
</dbReference>
<evidence type="ECO:0000256" key="10">
    <source>
        <dbReference type="PIRSR" id="PIRSR601019-2"/>
    </source>
</evidence>
<dbReference type="SMART" id="SM00275">
    <property type="entry name" value="G_alpha"/>
    <property type="match status" value="1"/>
</dbReference>
<feature type="binding site" evidence="9">
    <location>
        <begin position="44"/>
        <end position="49"/>
    </location>
    <ligand>
        <name>GTP</name>
        <dbReference type="ChEBI" id="CHEBI:37565"/>
    </ligand>
</feature>
<dbReference type="OrthoDB" id="5817230at2759"/>
<feature type="binding site" evidence="9">
    <location>
        <begin position="177"/>
        <end position="183"/>
    </location>
    <ligand>
        <name>GTP</name>
        <dbReference type="ChEBI" id="CHEBI:37565"/>
    </ligand>
</feature>
<dbReference type="InterPro" id="IPR027417">
    <property type="entry name" value="P-loop_NTPase"/>
</dbReference>
<evidence type="ECO:0000256" key="6">
    <source>
        <dbReference type="ARBA" id="ARBA00023139"/>
    </source>
</evidence>
<sequence>MLCCNQTSEQRDASARSKKIEKSLKQDGDKSQKEVKLLLLGAGESGKSTIVKQMKIIHDNGFSEEDHRGFKPVIYSNTIMSLIAMLRAMEKLRISFQNENRSNDAKLVYEVANRGEDTMPFSPELTEAMKRLWVDQGVRQCFRRSREYQLNDSTKYYLDALDRLAEPHYRPTQQDILRTRVKTTGIVEIQFIFRKLHFRLLDVGGQRTERRKWIHCFQDVTAIIFCAALSCYDLRLAEDDTTNRMVESLKLFDSIVNNEWFVETSVILFLNKKDLFEEKIPHSPITNLFDDYSGPTDDFDKTSTHIRQKYLDRNRHAMKEIYVHLTCATDTENIDFVFKAVTNMIIAANLKKSGLT</sequence>
<dbReference type="GO" id="GO:0005834">
    <property type="term" value="C:heterotrimeric G-protein complex"/>
    <property type="evidence" value="ECO:0007669"/>
    <property type="project" value="TreeGrafter"/>
</dbReference>
<dbReference type="PRINTS" id="PR00318">
    <property type="entry name" value="GPROTEINA"/>
</dbReference>
<feature type="compositionally biased region" description="Basic and acidic residues" evidence="11">
    <location>
        <begin position="9"/>
        <end position="27"/>
    </location>
</feature>
<keyword evidence="4 10" id="KW-0460">Magnesium</keyword>
<dbReference type="FunFam" id="3.40.50.300:FF:002307">
    <property type="entry name" value="Guanine nucleotide-binding protein G(k) subunit alpha"/>
    <property type="match status" value="1"/>
</dbReference>
<evidence type="ECO:0000256" key="7">
    <source>
        <dbReference type="ARBA" id="ARBA00023224"/>
    </source>
</evidence>
<dbReference type="CDD" id="cd00066">
    <property type="entry name" value="G-alpha"/>
    <property type="match status" value="1"/>
</dbReference>
<dbReference type="SUPFAM" id="SSF52540">
    <property type="entry name" value="P-loop containing nucleoside triphosphate hydrolases"/>
    <property type="match status" value="1"/>
</dbReference>
<dbReference type="GO" id="GO:0007188">
    <property type="term" value="P:adenylate cyclase-modulating G protein-coupled receptor signaling pathway"/>
    <property type="evidence" value="ECO:0007669"/>
    <property type="project" value="InterPro"/>
</dbReference>
<dbReference type="RefSeq" id="XP_066936282.1">
    <property type="nucleotide sequence ID" value="XM_067080181.1"/>
</dbReference>
<evidence type="ECO:0000256" key="4">
    <source>
        <dbReference type="ARBA" id="ARBA00022842"/>
    </source>
</evidence>
<dbReference type="GO" id="GO:0003924">
    <property type="term" value="F:GTPase activity"/>
    <property type="evidence" value="ECO:0007669"/>
    <property type="project" value="InterPro"/>
</dbReference>
<protein>
    <submittedName>
        <fullName evidence="12">Uncharacterized protein</fullName>
    </submittedName>
</protein>
<dbReference type="Gene3D" id="1.10.400.10">
    <property type="entry name" value="GI Alpha 1, domain 2-like"/>
    <property type="match status" value="1"/>
</dbReference>
<feature type="region of interest" description="Disordered" evidence="11">
    <location>
        <begin position="1"/>
        <end position="27"/>
    </location>
</feature>
<dbReference type="InterPro" id="IPR011025">
    <property type="entry name" value="GproteinA_insert"/>
</dbReference>
<keyword evidence="5 9" id="KW-0342">GTP-binding</keyword>
<keyword evidence="2 10" id="KW-0479">Metal-binding</keyword>
<keyword evidence="3 9" id="KW-0547">Nucleotide-binding</keyword>
<reference evidence="12" key="1">
    <citation type="submission" date="2021-01" db="UniProtKB">
        <authorList>
            <consortium name="EnsemblMetazoa"/>
        </authorList>
    </citation>
    <scope>IDENTIFICATION</scope>
</reference>
<evidence type="ECO:0000256" key="9">
    <source>
        <dbReference type="PIRSR" id="PIRSR601019-1"/>
    </source>
</evidence>
<dbReference type="PRINTS" id="PR00441">
    <property type="entry name" value="GPROTEINAI"/>
</dbReference>
<evidence type="ECO:0000256" key="1">
    <source>
        <dbReference type="ARBA" id="ARBA00022707"/>
    </source>
</evidence>
<keyword evidence="7" id="KW-0807">Transducer</keyword>
<dbReference type="GO" id="GO:0001664">
    <property type="term" value="F:G protein-coupled receptor binding"/>
    <property type="evidence" value="ECO:0007669"/>
    <property type="project" value="TreeGrafter"/>
</dbReference>
<evidence type="ECO:0000256" key="5">
    <source>
        <dbReference type="ARBA" id="ARBA00023134"/>
    </source>
</evidence>
<evidence type="ECO:0000256" key="8">
    <source>
        <dbReference type="ARBA" id="ARBA00023288"/>
    </source>
</evidence>